<dbReference type="InterPro" id="IPR042211">
    <property type="entry name" value="CRISPR-assoc_Cas1_N"/>
</dbReference>
<dbReference type="GO" id="GO:0043571">
    <property type="term" value="P:maintenance of CRISPR repeat elements"/>
    <property type="evidence" value="ECO:0007669"/>
    <property type="project" value="UniProtKB-UniRule"/>
</dbReference>
<dbReference type="Gene3D" id="1.20.120.920">
    <property type="entry name" value="CRISPR-associated endonuclease Cas1, C-terminal domain"/>
    <property type="match status" value="1"/>
</dbReference>
<dbReference type="PANTHER" id="PTHR34353:SF2">
    <property type="entry name" value="CRISPR-ASSOCIATED ENDONUCLEASE CAS1 1"/>
    <property type="match status" value="1"/>
</dbReference>
<reference evidence="11 12" key="2">
    <citation type="journal article" date="2018" name="Int. J. Syst. Evol. Microbiol.">
        <title>Marinobacterium aestuarii sp. nov., a benzene-degrading marine bacterium isolated from estuary sediment.</title>
        <authorList>
            <person name="Bae S.S."/>
            <person name="Jung J."/>
            <person name="Chung D."/>
            <person name="Baek K."/>
        </authorList>
    </citation>
    <scope>NUCLEOTIDE SEQUENCE [LARGE SCALE GENOMIC DNA]</scope>
    <source>
        <strain evidence="11 12">ST58-10</strain>
    </source>
</reference>
<keyword evidence="12" id="KW-1185">Reference proteome</keyword>
<keyword evidence="4 10" id="KW-0378">Hydrolase</keyword>
<name>A0A1A9EWH3_9GAMM</name>
<dbReference type="PANTHER" id="PTHR34353">
    <property type="entry name" value="CRISPR-ASSOCIATED ENDONUCLEASE CAS1 1"/>
    <property type="match status" value="1"/>
</dbReference>
<evidence type="ECO:0000256" key="5">
    <source>
        <dbReference type="ARBA" id="ARBA00022842"/>
    </source>
</evidence>
<feature type="binding site" evidence="10">
    <location>
        <position position="218"/>
    </location>
    <ligand>
        <name>Mn(2+)</name>
        <dbReference type="ChEBI" id="CHEBI:29035"/>
    </ligand>
</feature>
<keyword evidence="6 10" id="KW-0051">Antiviral defense</keyword>
<evidence type="ECO:0000256" key="3">
    <source>
        <dbReference type="ARBA" id="ARBA00022759"/>
    </source>
</evidence>
<reference evidence="12" key="1">
    <citation type="submission" date="2016-05" db="EMBL/GenBank/DDBJ databases">
        <authorList>
            <person name="Baek K."/>
            <person name="Yang S.-J."/>
        </authorList>
    </citation>
    <scope>NUCLEOTIDE SEQUENCE [LARGE SCALE GENOMIC DNA]</scope>
    <source>
        <strain evidence="12">ST58-10</strain>
    </source>
</reference>
<dbReference type="HAMAP" id="MF_01470">
    <property type="entry name" value="Cas1"/>
    <property type="match status" value="1"/>
</dbReference>
<keyword evidence="5 10" id="KW-0460">Magnesium</keyword>
<dbReference type="Pfam" id="PF01867">
    <property type="entry name" value="Cas_Cas1"/>
    <property type="match status" value="1"/>
</dbReference>
<dbReference type="Gene3D" id="3.100.10.20">
    <property type="entry name" value="CRISPR-associated endonuclease Cas1, N-terminal domain"/>
    <property type="match status" value="1"/>
</dbReference>
<evidence type="ECO:0000256" key="4">
    <source>
        <dbReference type="ARBA" id="ARBA00022801"/>
    </source>
</evidence>
<evidence type="ECO:0000256" key="7">
    <source>
        <dbReference type="ARBA" id="ARBA00023125"/>
    </source>
</evidence>
<keyword evidence="2 10" id="KW-0479">Metal-binding</keyword>
<evidence type="ECO:0000256" key="2">
    <source>
        <dbReference type="ARBA" id="ARBA00022723"/>
    </source>
</evidence>
<gene>
    <name evidence="10" type="primary">cas1</name>
    <name evidence="11" type="ORF">A8C75_06780</name>
</gene>
<dbReference type="KEGG" id="mars:A8C75_06780"/>
<keyword evidence="1 10" id="KW-0540">Nuclease</keyword>
<dbReference type="InterPro" id="IPR042206">
    <property type="entry name" value="CRISPR-assoc_Cas1_C"/>
</dbReference>
<evidence type="ECO:0000256" key="8">
    <source>
        <dbReference type="ARBA" id="ARBA00023211"/>
    </source>
</evidence>
<comment type="similarity">
    <text evidence="10">Belongs to the CRISPR-associated endonuclease Cas1 family.</text>
</comment>
<comment type="cofactor">
    <cofactor evidence="10">
        <name>Mg(2+)</name>
        <dbReference type="ChEBI" id="CHEBI:18420"/>
    </cofactor>
    <cofactor evidence="10">
        <name>Mn(2+)</name>
        <dbReference type="ChEBI" id="CHEBI:29035"/>
    </cofactor>
</comment>
<dbReference type="EMBL" id="CP015839">
    <property type="protein sequence ID" value="ANG62225.1"/>
    <property type="molecule type" value="Genomic_DNA"/>
</dbReference>
<dbReference type="OrthoDB" id="9803119at2"/>
<feature type="binding site" evidence="10">
    <location>
        <position position="233"/>
    </location>
    <ligand>
        <name>Mn(2+)</name>
        <dbReference type="ChEBI" id="CHEBI:29035"/>
    </ligand>
</feature>
<dbReference type="EC" id="3.1.-.-" evidence="10"/>
<dbReference type="RefSeq" id="WP_067379804.1">
    <property type="nucleotide sequence ID" value="NZ_CP015839.1"/>
</dbReference>
<evidence type="ECO:0000313" key="12">
    <source>
        <dbReference type="Proteomes" id="UP000078070"/>
    </source>
</evidence>
<evidence type="ECO:0000256" key="10">
    <source>
        <dbReference type="HAMAP-Rule" id="MF_01470"/>
    </source>
</evidence>
<dbReference type="GO" id="GO:0003677">
    <property type="term" value="F:DNA binding"/>
    <property type="evidence" value="ECO:0007669"/>
    <property type="project" value="UniProtKB-KW"/>
</dbReference>
<evidence type="ECO:0000313" key="11">
    <source>
        <dbReference type="EMBL" id="ANG62225.1"/>
    </source>
</evidence>
<organism evidence="11 12">
    <name type="scientific">Marinobacterium aestuarii</name>
    <dbReference type="NCBI Taxonomy" id="1821621"/>
    <lineage>
        <taxon>Bacteria</taxon>
        <taxon>Pseudomonadati</taxon>
        <taxon>Pseudomonadota</taxon>
        <taxon>Gammaproteobacteria</taxon>
        <taxon>Oceanospirillales</taxon>
        <taxon>Oceanospirillaceae</taxon>
        <taxon>Marinobacterium</taxon>
    </lineage>
</organism>
<dbReference type="GO" id="GO:0051607">
    <property type="term" value="P:defense response to virus"/>
    <property type="evidence" value="ECO:0007669"/>
    <property type="project" value="UniProtKB-UniRule"/>
</dbReference>
<dbReference type="CDD" id="cd09634">
    <property type="entry name" value="Cas1_I-II-III"/>
    <property type="match status" value="1"/>
</dbReference>
<evidence type="ECO:0000256" key="6">
    <source>
        <dbReference type="ARBA" id="ARBA00023118"/>
    </source>
</evidence>
<accession>A0A1A9EWH3</accession>
<dbReference type="AlphaFoldDB" id="A0A1A9EWH3"/>
<comment type="function">
    <text evidence="10">CRISPR (clustered regularly interspaced short palindromic repeat), is an adaptive immune system that provides protection against mobile genetic elements (viruses, transposable elements and conjugative plasmids). CRISPR clusters contain spacers, sequences complementary to antecedent mobile elements, and target invading nucleic acids. CRISPR clusters are transcribed and processed into CRISPR RNA (crRNA). Acts as a dsDNA endonuclease. Involved in the integration of spacer DNA into the CRISPR cassette.</text>
</comment>
<feature type="binding site" evidence="10">
    <location>
        <position position="153"/>
    </location>
    <ligand>
        <name>Mn(2+)</name>
        <dbReference type="ChEBI" id="CHEBI:29035"/>
    </ligand>
</feature>
<dbReference type="GO" id="GO:0004519">
    <property type="term" value="F:endonuclease activity"/>
    <property type="evidence" value="ECO:0007669"/>
    <property type="project" value="UniProtKB-UniRule"/>
</dbReference>
<keyword evidence="3 10" id="KW-0255">Endonuclease</keyword>
<keyword evidence="8 10" id="KW-0464">Manganese</keyword>
<dbReference type="Proteomes" id="UP000078070">
    <property type="component" value="Chromosome"/>
</dbReference>
<dbReference type="InterPro" id="IPR050646">
    <property type="entry name" value="Cas1"/>
</dbReference>
<proteinExistence type="inferred from homology"/>
<dbReference type="GO" id="GO:0016787">
    <property type="term" value="F:hydrolase activity"/>
    <property type="evidence" value="ECO:0007669"/>
    <property type="project" value="UniProtKB-KW"/>
</dbReference>
<evidence type="ECO:0000256" key="9">
    <source>
        <dbReference type="ARBA" id="ARBA00038592"/>
    </source>
</evidence>
<evidence type="ECO:0000256" key="1">
    <source>
        <dbReference type="ARBA" id="ARBA00022722"/>
    </source>
</evidence>
<keyword evidence="7 10" id="KW-0238">DNA-binding</keyword>
<dbReference type="GO" id="GO:0046872">
    <property type="term" value="F:metal ion binding"/>
    <property type="evidence" value="ECO:0007669"/>
    <property type="project" value="UniProtKB-UniRule"/>
</dbReference>
<protein>
    <recommendedName>
        <fullName evidence="10">CRISPR-associated endonuclease Cas1</fullName>
        <ecNumber evidence="10">3.1.-.-</ecNumber>
    </recommendedName>
</protein>
<dbReference type="NCBIfam" id="TIGR00287">
    <property type="entry name" value="cas1"/>
    <property type="match status" value="1"/>
</dbReference>
<dbReference type="STRING" id="1821621.A8C75_06780"/>
<comment type="subunit">
    <text evidence="9 10">Homodimer, forms a heterotetramer with a Cas2 homodimer.</text>
</comment>
<sequence>MTHVILDRRQLSLEYATDCIIVRAPEQPPRTLPLSRIDQVICMHSVQLTTQLIGQLQSRGIDLIVLNQRHEQNSFALFANQQRQVERRCRQYAWQQSLTRRLPIAVQFCRHKFNILNRLLTHTATGEALHQHIEVALRQLGSCEDDAQLRGIEGSVQRLAFAHWREQLPPQLGFSKRERRPPPDPVNAALSLTYTLVHQEAVRQSLRYALDPQLGFYHRPAYGRKSLACDLMEPLRPQVETWVVRLFNSGLLDRRHFSTRPGGCLLGKEGRQQFYAAYDEVSTHWSRQLGAGAHWLSRRIDRDCEEALCD</sequence>
<dbReference type="InterPro" id="IPR002729">
    <property type="entry name" value="CRISPR-assoc_Cas1"/>
</dbReference>